<name>A0ACD1GHR6_9EURO</name>
<proteinExistence type="predicted"/>
<evidence type="ECO:0000313" key="2">
    <source>
        <dbReference type="Proteomes" id="UP000249057"/>
    </source>
</evidence>
<sequence>MRYTFLLTGTALLCLLTNAQDDASGTPAGDVGDIVCATATQEVSHMPYPGDGTKWIKCDTENGGTAIVYTCDEGLSFSFEVQTCVWPDQSEDMAGF</sequence>
<gene>
    <name evidence="1" type="ORF">BO95DRAFT_439946</name>
</gene>
<dbReference type="Proteomes" id="UP000249057">
    <property type="component" value="Unassembled WGS sequence"/>
</dbReference>
<keyword evidence="2" id="KW-1185">Reference proteome</keyword>
<protein>
    <submittedName>
        <fullName evidence="1">Uncharacterized protein</fullName>
    </submittedName>
</protein>
<organism evidence="1 2">
    <name type="scientific">Aspergillus brunneoviolaceus CBS 621.78</name>
    <dbReference type="NCBI Taxonomy" id="1450534"/>
    <lineage>
        <taxon>Eukaryota</taxon>
        <taxon>Fungi</taxon>
        <taxon>Dikarya</taxon>
        <taxon>Ascomycota</taxon>
        <taxon>Pezizomycotina</taxon>
        <taxon>Eurotiomycetes</taxon>
        <taxon>Eurotiomycetidae</taxon>
        <taxon>Eurotiales</taxon>
        <taxon>Aspergillaceae</taxon>
        <taxon>Aspergillus</taxon>
        <taxon>Aspergillus subgen. Circumdati</taxon>
    </lineage>
</organism>
<evidence type="ECO:0000313" key="1">
    <source>
        <dbReference type="EMBL" id="RAH48834.1"/>
    </source>
</evidence>
<accession>A0ACD1GHR6</accession>
<dbReference type="EMBL" id="KZ825321">
    <property type="protein sequence ID" value="RAH48834.1"/>
    <property type="molecule type" value="Genomic_DNA"/>
</dbReference>
<reference evidence="1" key="1">
    <citation type="submission" date="2018-02" db="EMBL/GenBank/DDBJ databases">
        <title>The genomes of Aspergillus section Nigri reveals drivers in fungal speciation.</title>
        <authorList>
            <consortium name="DOE Joint Genome Institute"/>
            <person name="Vesth T.C."/>
            <person name="Nybo J."/>
            <person name="Theobald S."/>
            <person name="Brandl J."/>
            <person name="Frisvad J.C."/>
            <person name="Nielsen K.F."/>
            <person name="Lyhne E.K."/>
            <person name="Kogle M.E."/>
            <person name="Kuo A."/>
            <person name="Riley R."/>
            <person name="Clum A."/>
            <person name="Nolan M."/>
            <person name="Lipzen A."/>
            <person name="Salamov A."/>
            <person name="Henrissat B."/>
            <person name="Wiebenga A."/>
            <person name="De vries R.P."/>
            <person name="Grigoriev I.V."/>
            <person name="Mortensen U.H."/>
            <person name="Andersen M.R."/>
            <person name="Baker S.E."/>
        </authorList>
    </citation>
    <scope>NUCLEOTIDE SEQUENCE</scope>
    <source>
        <strain evidence="1">CBS 621.78</strain>
    </source>
</reference>